<keyword evidence="2" id="KW-0521">NADP</keyword>
<evidence type="ECO:0000256" key="1">
    <source>
        <dbReference type="ARBA" id="ARBA00010944"/>
    </source>
</evidence>
<dbReference type="InterPro" id="IPR036291">
    <property type="entry name" value="NAD(P)-bd_dom_sf"/>
</dbReference>
<comment type="function">
    <text evidence="2">Catalyzes the reduction of dTDP-6-deoxy-L-lyxo-4-hexulose to yield dTDP-L-rhamnose.</text>
</comment>
<accession>A0ABS1T7K4</accession>
<keyword evidence="5" id="KW-1185">Reference proteome</keyword>
<dbReference type="RefSeq" id="WP_202747850.1">
    <property type="nucleotide sequence ID" value="NZ_JAESWC010000002.1"/>
</dbReference>
<proteinExistence type="inferred from homology"/>
<reference evidence="4 5" key="1">
    <citation type="submission" date="2021-01" db="EMBL/GenBank/DDBJ databases">
        <title>Genome public.</title>
        <authorList>
            <person name="Liu C."/>
            <person name="Sun Q."/>
        </authorList>
    </citation>
    <scope>NUCLEOTIDE SEQUENCE [LARGE SCALE GENOMIC DNA]</scope>
    <source>
        <strain evidence="4 5">YIM B02515</strain>
    </source>
</reference>
<dbReference type="EMBL" id="JAESWC010000002">
    <property type="protein sequence ID" value="MBL4935246.1"/>
    <property type="molecule type" value="Genomic_DNA"/>
</dbReference>
<dbReference type="SUPFAM" id="SSF51735">
    <property type="entry name" value="NAD(P)-binding Rossmann-fold domains"/>
    <property type="match status" value="1"/>
</dbReference>
<dbReference type="Gene3D" id="3.90.25.10">
    <property type="entry name" value="UDP-galactose 4-epimerase, domain 1"/>
    <property type="match status" value="1"/>
</dbReference>
<dbReference type="Gene3D" id="3.40.50.720">
    <property type="entry name" value="NAD(P)-binding Rossmann-like Domain"/>
    <property type="match status" value="1"/>
</dbReference>
<dbReference type="Proteomes" id="UP000632377">
    <property type="component" value="Unassembled WGS sequence"/>
</dbReference>
<comment type="caution">
    <text evidence="4">The sequence shown here is derived from an EMBL/GenBank/DDBJ whole genome shotgun (WGS) entry which is preliminary data.</text>
</comment>
<keyword evidence="2" id="KW-0560">Oxidoreductase</keyword>
<protein>
    <recommendedName>
        <fullName evidence="2">dTDP-4-dehydrorhamnose reductase</fullName>
        <ecNumber evidence="2">1.1.1.133</ecNumber>
    </recommendedName>
</protein>
<dbReference type="PANTHER" id="PTHR10491:SF4">
    <property type="entry name" value="METHIONINE ADENOSYLTRANSFERASE 2 SUBUNIT BETA"/>
    <property type="match status" value="1"/>
</dbReference>
<comment type="similarity">
    <text evidence="1 2">Belongs to the dTDP-4-dehydrorhamnose reductase family.</text>
</comment>
<dbReference type="Pfam" id="PF04321">
    <property type="entry name" value="RmlD_sub_bind"/>
    <property type="match status" value="1"/>
</dbReference>
<evidence type="ECO:0000313" key="4">
    <source>
        <dbReference type="EMBL" id="MBL4935246.1"/>
    </source>
</evidence>
<dbReference type="EC" id="1.1.1.133" evidence="2"/>
<evidence type="ECO:0000256" key="2">
    <source>
        <dbReference type="RuleBase" id="RU364082"/>
    </source>
</evidence>
<evidence type="ECO:0000259" key="3">
    <source>
        <dbReference type="Pfam" id="PF04321"/>
    </source>
</evidence>
<comment type="pathway">
    <text evidence="2">Carbohydrate biosynthesis; dTDP-L-rhamnose biosynthesis.</text>
</comment>
<organism evidence="4 5">
    <name type="scientific">Clostridium rhizosphaerae</name>
    <dbReference type="NCBI Taxonomy" id="2803861"/>
    <lineage>
        <taxon>Bacteria</taxon>
        <taxon>Bacillati</taxon>
        <taxon>Bacillota</taxon>
        <taxon>Clostridia</taxon>
        <taxon>Eubacteriales</taxon>
        <taxon>Clostridiaceae</taxon>
        <taxon>Clostridium</taxon>
    </lineage>
</organism>
<gene>
    <name evidence="4" type="ORF">JK636_05690</name>
</gene>
<dbReference type="InterPro" id="IPR005913">
    <property type="entry name" value="dTDP_dehydrorham_reduct"/>
</dbReference>
<name>A0ABS1T7K4_9CLOT</name>
<sequence>MKILITGTDGNIGHYLSKYFSSSHEVFALKKNTLDITNRVQCTEIIKKLNPDIVIHSAALSNIDLCERDETSAYTINTIGSLNVAYACSIASIPIIYISCNNVYNGSKTSPYYETDECIPVNIYGKTKLAGEKLIKTICSKYFIIRTSWIYGGKNCFVQNIIDNKDIPIFMSSSDIATPTFLGDLSKVIEKMMLSDVYGTYNVVNSGAVKKSLWVKTILDYIGIKTDVIEIPDNFISNKALRPKCTILNTSLIKNCFDIELPSWEISLKEYLRK</sequence>
<evidence type="ECO:0000313" key="5">
    <source>
        <dbReference type="Proteomes" id="UP000632377"/>
    </source>
</evidence>
<dbReference type="PANTHER" id="PTHR10491">
    <property type="entry name" value="DTDP-4-DEHYDRORHAMNOSE REDUCTASE"/>
    <property type="match status" value="1"/>
</dbReference>
<feature type="domain" description="RmlD-like substrate binding" evidence="3">
    <location>
        <begin position="1"/>
        <end position="273"/>
    </location>
</feature>
<dbReference type="CDD" id="cd05254">
    <property type="entry name" value="dTDP_HR_like_SDR_e"/>
    <property type="match status" value="1"/>
</dbReference>
<dbReference type="InterPro" id="IPR029903">
    <property type="entry name" value="RmlD-like-bd"/>
</dbReference>